<protein>
    <submittedName>
        <fullName evidence="2">Uncharacterized protein</fullName>
    </submittedName>
</protein>
<feature type="signal peptide" evidence="1">
    <location>
        <begin position="1"/>
        <end position="23"/>
    </location>
</feature>
<evidence type="ECO:0000313" key="2">
    <source>
        <dbReference type="EMBL" id="CDR95739.1"/>
    </source>
</evidence>
<gene>
    <name evidence="2" type="ORF">BBBOND_0208930</name>
</gene>
<keyword evidence="1" id="KW-0732">Signal</keyword>
<name>A0A061DA02_BABBI</name>
<dbReference type="OrthoDB" id="10427521at2759"/>
<sequence>MIGISKCLCCYLALLFGIFTLRGCDVASGIPTGGTTEDESTQGPSTSSDPIDLTLRSLPSADFNQNVKHYLDSMREICIILGRLHGFDFRVSDHLATLKYIGEADSVGATVKNNTIVYAELENAYSIDAIVNRMKRRTWSLQFAYQKDRLADVQLSEATASMRATWIINIALQKHVDELSTAIKLLQYSTFKIQLMNTLGCADLNSLESKIFIRALTNQYMSSQPIERITAQEMRSKLAGIMQIVENDSGWTFFQTRILSDLAGNLCINRRMGYYGRFYDPMFCHYDEFRTGIWRWHRLYHALHVHKKQMKKASFAMQILYDWLSMEGMDPDTSQFYVKMGEVLDGAISQFIWSDREKAIFESELSELQPLFEHMVERKASVDAYPSLNAEVGVHKEYFVNNTFNRDPIYHLLMIHYYSELVYFDKCSRHLIVSMVVYARKIRQFPRLPSEDEESRRFKANRIYHQIEKLSGHAEAHMRKMHSIMQHAVASASLNQDTEETYRQCQQELENYLNGLGLTYTAIRSMIVDYLRLIWPSDTADYNMDLTALVRFALPYVVDLTLRAHRVAVANSALFDERTAKLKWNMNSMAKIPIASARTHESACYRDVDSRFGHILSRRLDLHSIFNHLHMSKDDKLYLEIIYESLAGATRASSNKKICKAFKMYLNKRELVQRALQQEIAMPRILELIDQFTNLVHTYRQSFPIITAAVRRCETITAQLESNERMIQNMNPNSTD</sequence>
<dbReference type="RefSeq" id="XP_012767925.1">
    <property type="nucleotide sequence ID" value="XM_012912471.1"/>
</dbReference>
<evidence type="ECO:0000313" key="3">
    <source>
        <dbReference type="Proteomes" id="UP000033188"/>
    </source>
</evidence>
<accession>A0A061DA02</accession>
<dbReference type="GeneID" id="24564280"/>
<organism evidence="2 3">
    <name type="scientific">Babesia bigemina</name>
    <dbReference type="NCBI Taxonomy" id="5866"/>
    <lineage>
        <taxon>Eukaryota</taxon>
        <taxon>Sar</taxon>
        <taxon>Alveolata</taxon>
        <taxon>Apicomplexa</taxon>
        <taxon>Aconoidasida</taxon>
        <taxon>Piroplasmida</taxon>
        <taxon>Babesiidae</taxon>
        <taxon>Babesia</taxon>
    </lineage>
</organism>
<reference evidence="3" key="1">
    <citation type="submission" date="2014-06" db="EMBL/GenBank/DDBJ databases">
        <authorList>
            <person name="Aslett M."/>
            <person name="De Silva N."/>
        </authorList>
    </citation>
    <scope>NUCLEOTIDE SEQUENCE [LARGE SCALE GENOMIC DNA]</scope>
    <source>
        <strain evidence="3">Bond</strain>
    </source>
</reference>
<dbReference type="OMA" id="KNDITIM"/>
<evidence type="ECO:0000256" key="1">
    <source>
        <dbReference type="SAM" id="SignalP"/>
    </source>
</evidence>
<dbReference type="EMBL" id="LK391708">
    <property type="protein sequence ID" value="CDR95739.1"/>
    <property type="molecule type" value="Genomic_DNA"/>
</dbReference>
<dbReference type="Proteomes" id="UP000033188">
    <property type="component" value="Chromosome 2"/>
</dbReference>
<feature type="chain" id="PRO_5001600187" evidence="1">
    <location>
        <begin position="24"/>
        <end position="736"/>
    </location>
</feature>
<dbReference type="KEGG" id="bbig:BBBOND_0208930"/>
<proteinExistence type="predicted"/>
<dbReference type="VEuPathDB" id="PiroplasmaDB:BBBOND_0208930"/>
<dbReference type="AlphaFoldDB" id="A0A061DA02"/>
<keyword evidence="3" id="KW-1185">Reference proteome</keyword>